<dbReference type="EMBL" id="JARBDR010000337">
    <property type="protein sequence ID" value="KAJ8315233.1"/>
    <property type="molecule type" value="Genomic_DNA"/>
</dbReference>
<keyword evidence="1" id="KW-0812">Transmembrane</keyword>
<dbReference type="Proteomes" id="UP001217089">
    <property type="component" value="Unassembled WGS sequence"/>
</dbReference>
<keyword evidence="1" id="KW-0472">Membrane</keyword>
<organism evidence="2 3">
    <name type="scientific">Tegillarca granosa</name>
    <name type="common">Malaysian cockle</name>
    <name type="synonym">Anadara granosa</name>
    <dbReference type="NCBI Taxonomy" id="220873"/>
    <lineage>
        <taxon>Eukaryota</taxon>
        <taxon>Metazoa</taxon>
        <taxon>Spiralia</taxon>
        <taxon>Lophotrochozoa</taxon>
        <taxon>Mollusca</taxon>
        <taxon>Bivalvia</taxon>
        <taxon>Autobranchia</taxon>
        <taxon>Pteriomorphia</taxon>
        <taxon>Arcoida</taxon>
        <taxon>Arcoidea</taxon>
        <taxon>Arcidae</taxon>
        <taxon>Tegillarca</taxon>
    </lineage>
</organism>
<gene>
    <name evidence="2" type="ORF">KUTeg_007383</name>
</gene>
<evidence type="ECO:0000313" key="3">
    <source>
        <dbReference type="Proteomes" id="UP001217089"/>
    </source>
</evidence>
<name>A0ABQ9FD40_TEGGR</name>
<comment type="caution">
    <text evidence="2">The sequence shown here is derived from an EMBL/GenBank/DDBJ whole genome shotgun (WGS) entry which is preliminary data.</text>
</comment>
<evidence type="ECO:0000256" key="1">
    <source>
        <dbReference type="SAM" id="Phobius"/>
    </source>
</evidence>
<sequence length="344" mass="39241">MVSDNFRNIFKEPSGSVKYLTCIAFLLNLIFSVVGALTSLRWILTALVNDSHHHEVSSAQVAGVYSKVPRDLDITCTDVNQENCPWSMVFSDLTNRLQLLEMAFKEQVVARESLEREINNQTDTNVLARVQPRVKRWMTSLKAAKLKGSPKASLERKNSSAPSTPKHAFLKNELCIVLFRKDYSNTYTTMTESMLKHFEEVRLASDPFYIIECQNDIKRLPAVKLYILIFDCDGSVRCESDHELQIAAVKVIRTLGGMDTHRLKSKRAKANVVVVIANDEGSRKLVAHSMYNTNLRVVNSYEDVQELASQGRVFSMWREMTSHQMSHLRKIIRTVLNVRPIFTN</sequence>
<protein>
    <submittedName>
        <fullName evidence="2">Uncharacterized protein</fullName>
    </submittedName>
</protein>
<keyword evidence="3" id="KW-1185">Reference proteome</keyword>
<accession>A0ABQ9FD40</accession>
<keyword evidence="1" id="KW-1133">Transmembrane helix</keyword>
<reference evidence="2 3" key="1">
    <citation type="submission" date="2022-12" db="EMBL/GenBank/DDBJ databases">
        <title>Chromosome-level genome of Tegillarca granosa.</title>
        <authorList>
            <person name="Kim J."/>
        </authorList>
    </citation>
    <scope>NUCLEOTIDE SEQUENCE [LARGE SCALE GENOMIC DNA]</scope>
    <source>
        <strain evidence="2">Teg-2019</strain>
        <tissue evidence="2">Adductor muscle</tissue>
    </source>
</reference>
<feature type="transmembrane region" description="Helical" evidence="1">
    <location>
        <begin position="20"/>
        <end position="44"/>
    </location>
</feature>
<evidence type="ECO:0000313" key="2">
    <source>
        <dbReference type="EMBL" id="KAJ8315233.1"/>
    </source>
</evidence>
<proteinExistence type="predicted"/>